<dbReference type="OrthoDB" id="8893868at2"/>
<sequence length="298" mass="32009">MARFRQAPTSVRLGGIMRIPSVLLAVMLGAGPPLSLAQICGNAKQGERTWLHKDAILFKNAVLHVDADGAPNSYLLDGNGLSYTCDGVVAIENGKKVTPKSDPKRWQEKCRAAWKNAKATGDYRGVSIFGFETNEKNVPLVQSKDDPLPGKAYISTTSYPVPGQPKGTQRRYVDATKIPYIVLPPSFRETHKIKRGTLAVVYRPKTGRHAFAVYGDSGSLGEASVKLHQDLGSDPMIVRDGVARAKAGIGDASLIAVFPNAVASPETNTEAWYASIQQEGATALESFGGLEVLKSCAR</sequence>
<keyword evidence="2" id="KW-1185">Reference proteome</keyword>
<proteinExistence type="predicted"/>
<evidence type="ECO:0000313" key="2">
    <source>
        <dbReference type="Proteomes" id="UP000290637"/>
    </source>
</evidence>
<accession>A0A4P6L2E0</accession>
<gene>
    <name evidence="1" type="ORF">EWM63_24590</name>
</gene>
<dbReference type="KEGG" id="plue:EWM63_24590"/>
<protein>
    <recommendedName>
        <fullName evidence="3">Chitosanase of glycosyl hydrolase group 75</fullName>
    </recommendedName>
</protein>
<evidence type="ECO:0008006" key="3">
    <source>
        <dbReference type="Google" id="ProtNLM"/>
    </source>
</evidence>
<organism evidence="1 2">
    <name type="scientific">Pseudoduganella lutea</name>
    <dbReference type="NCBI Taxonomy" id="321985"/>
    <lineage>
        <taxon>Bacteria</taxon>
        <taxon>Pseudomonadati</taxon>
        <taxon>Pseudomonadota</taxon>
        <taxon>Betaproteobacteria</taxon>
        <taxon>Burkholderiales</taxon>
        <taxon>Oxalobacteraceae</taxon>
        <taxon>Telluria group</taxon>
        <taxon>Pseudoduganella</taxon>
    </lineage>
</organism>
<dbReference type="EMBL" id="CP035913">
    <property type="protein sequence ID" value="QBE65766.1"/>
    <property type="molecule type" value="Genomic_DNA"/>
</dbReference>
<name>A0A4P6L2E0_9BURK</name>
<reference evidence="1 2" key="1">
    <citation type="submission" date="2019-02" db="EMBL/GenBank/DDBJ databases">
        <title>Draft Genome Sequences of Six Type Strains of the Genus Massilia.</title>
        <authorList>
            <person name="Miess H."/>
            <person name="Frediansyhah A."/>
            <person name="Gross H."/>
        </authorList>
    </citation>
    <scope>NUCLEOTIDE SEQUENCE [LARGE SCALE GENOMIC DNA]</scope>
    <source>
        <strain evidence="1 2">DSM 17473</strain>
    </source>
</reference>
<dbReference type="AlphaFoldDB" id="A0A4P6L2E0"/>
<evidence type="ECO:0000313" key="1">
    <source>
        <dbReference type="EMBL" id="QBE65766.1"/>
    </source>
</evidence>
<dbReference type="Proteomes" id="UP000290637">
    <property type="component" value="Chromosome"/>
</dbReference>